<comment type="caution">
    <text evidence="16">The sequence shown here is derived from an EMBL/GenBank/DDBJ whole genome shotgun (WGS) entry which is preliminary data.</text>
</comment>
<evidence type="ECO:0000256" key="11">
    <source>
        <dbReference type="ARBA" id="ARBA00048670"/>
    </source>
</evidence>
<reference evidence="16 17" key="1">
    <citation type="submission" date="2019-10" db="EMBL/GenBank/DDBJ databases">
        <title>Gracilibacillus sp. nov. isolated from rice seeds.</title>
        <authorList>
            <person name="He S."/>
        </authorList>
    </citation>
    <scope>NUCLEOTIDE SEQUENCE [LARGE SCALE GENOMIC DNA]</scope>
    <source>
        <strain evidence="16 17">TD8</strain>
    </source>
</reference>
<dbReference type="PANTHER" id="PTHR18968:SF13">
    <property type="entry name" value="ACETOLACTATE SYNTHASE CATALYTIC SUBUNIT, MITOCHONDRIAL"/>
    <property type="match status" value="1"/>
</dbReference>
<dbReference type="InterPro" id="IPR012001">
    <property type="entry name" value="Thiamin_PyroP_enz_TPP-bd_dom"/>
</dbReference>
<evidence type="ECO:0000256" key="5">
    <source>
        <dbReference type="ARBA" id="ARBA00022605"/>
    </source>
</evidence>
<evidence type="ECO:0000256" key="2">
    <source>
        <dbReference type="ARBA" id="ARBA00005025"/>
    </source>
</evidence>
<feature type="domain" description="Thiamine pyrophosphate enzyme central" evidence="13">
    <location>
        <begin position="190"/>
        <end position="320"/>
    </location>
</feature>
<evidence type="ECO:0000313" key="17">
    <source>
        <dbReference type="Proteomes" id="UP000480246"/>
    </source>
</evidence>
<dbReference type="InterPro" id="IPR000399">
    <property type="entry name" value="TPP-bd_CS"/>
</dbReference>
<keyword evidence="7 12" id="KW-0479">Metal-binding</keyword>
<dbReference type="CDD" id="cd02015">
    <property type="entry name" value="TPP_AHAS"/>
    <property type="match status" value="1"/>
</dbReference>
<comment type="pathway">
    <text evidence="1 12">Amino-acid biosynthesis; L-isoleucine biosynthesis; L-isoleucine from 2-oxobutanoate: step 1/4.</text>
</comment>
<dbReference type="SUPFAM" id="SSF52518">
    <property type="entry name" value="Thiamin diphosphate-binding fold (THDP-binding)"/>
    <property type="match status" value="2"/>
</dbReference>
<dbReference type="OrthoDB" id="4494979at2"/>
<dbReference type="EC" id="2.2.1.6" evidence="4 12"/>
<organism evidence="16 17">
    <name type="scientific">Gracilibacillus oryzae</name>
    <dbReference type="NCBI Taxonomy" id="1672701"/>
    <lineage>
        <taxon>Bacteria</taxon>
        <taxon>Bacillati</taxon>
        <taxon>Bacillota</taxon>
        <taxon>Bacilli</taxon>
        <taxon>Bacillales</taxon>
        <taxon>Bacillaceae</taxon>
        <taxon>Gracilibacillus</taxon>
    </lineage>
</organism>
<dbReference type="PROSITE" id="PS00187">
    <property type="entry name" value="TPP_ENZYMES"/>
    <property type="match status" value="1"/>
</dbReference>
<dbReference type="SUPFAM" id="SSF52467">
    <property type="entry name" value="DHS-like NAD/FAD-binding domain"/>
    <property type="match status" value="1"/>
</dbReference>
<protein>
    <recommendedName>
        <fullName evidence="4 12">Acetolactate synthase</fullName>
        <ecNumber evidence="4 12">2.2.1.6</ecNumber>
    </recommendedName>
</protein>
<dbReference type="InterPro" id="IPR011766">
    <property type="entry name" value="TPP_enzyme_TPP-bd"/>
</dbReference>
<name>A0A7C8GQ42_9BACI</name>
<dbReference type="PANTHER" id="PTHR18968">
    <property type="entry name" value="THIAMINE PYROPHOSPHATE ENZYMES"/>
    <property type="match status" value="1"/>
</dbReference>
<dbReference type="AlphaFoldDB" id="A0A7C8GQ42"/>
<comment type="cofactor">
    <cofactor evidence="12">
        <name>Mg(2+)</name>
        <dbReference type="ChEBI" id="CHEBI:18420"/>
    </cofactor>
    <text evidence="12">Binds 1 Mg(2+) ion per subunit.</text>
</comment>
<evidence type="ECO:0000256" key="1">
    <source>
        <dbReference type="ARBA" id="ARBA00004974"/>
    </source>
</evidence>
<evidence type="ECO:0000259" key="15">
    <source>
        <dbReference type="Pfam" id="PF02776"/>
    </source>
</evidence>
<dbReference type="InterPro" id="IPR012000">
    <property type="entry name" value="Thiamin_PyroP_enz_cen_dom"/>
</dbReference>
<dbReference type="Gene3D" id="3.40.50.970">
    <property type="match status" value="2"/>
</dbReference>
<dbReference type="GO" id="GO:0009097">
    <property type="term" value="P:isoleucine biosynthetic process"/>
    <property type="evidence" value="ECO:0007669"/>
    <property type="project" value="UniProtKB-UniPathway"/>
</dbReference>
<evidence type="ECO:0000256" key="9">
    <source>
        <dbReference type="ARBA" id="ARBA00023052"/>
    </source>
</evidence>
<dbReference type="GO" id="GO:0003984">
    <property type="term" value="F:acetolactate synthase activity"/>
    <property type="evidence" value="ECO:0007669"/>
    <property type="project" value="UniProtKB-EC"/>
</dbReference>
<proteinExistence type="inferred from homology"/>
<evidence type="ECO:0000256" key="10">
    <source>
        <dbReference type="ARBA" id="ARBA00023304"/>
    </source>
</evidence>
<dbReference type="InterPro" id="IPR012846">
    <property type="entry name" value="Acetolactate_synth_lsu"/>
</dbReference>
<dbReference type="UniPathway" id="UPA00047">
    <property type="reaction ID" value="UER00055"/>
</dbReference>
<keyword evidence="5 12" id="KW-0028">Amino-acid biosynthesis</keyword>
<dbReference type="FunFam" id="3.40.50.1220:FF:000008">
    <property type="entry name" value="Acetolactate synthase"/>
    <property type="match status" value="1"/>
</dbReference>
<dbReference type="NCBIfam" id="TIGR00118">
    <property type="entry name" value="acolac_lg"/>
    <property type="match status" value="1"/>
</dbReference>
<evidence type="ECO:0000259" key="14">
    <source>
        <dbReference type="Pfam" id="PF02775"/>
    </source>
</evidence>
<dbReference type="Pfam" id="PF02775">
    <property type="entry name" value="TPP_enzyme_C"/>
    <property type="match status" value="1"/>
</dbReference>
<dbReference type="InterPro" id="IPR029035">
    <property type="entry name" value="DHS-like_NAD/FAD-binding_dom"/>
</dbReference>
<dbReference type="Proteomes" id="UP000480246">
    <property type="component" value="Unassembled WGS sequence"/>
</dbReference>
<dbReference type="GO" id="GO:0050660">
    <property type="term" value="F:flavin adenine dinucleotide binding"/>
    <property type="evidence" value="ECO:0007669"/>
    <property type="project" value="InterPro"/>
</dbReference>
<dbReference type="InterPro" id="IPR045229">
    <property type="entry name" value="TPP_enz"/>
</dbReference>
<dbReference type="RefSeq" id="WP_153406905.1">
    <property type="nucleotide sequence ID" value="NZ_ML762456.1"/>
</dbReference>
<evidence type="ECO:0000256" key="4">
    <source>
        <dbReference type="ARBA" id="ARBA00013145"/>
    </source>
</evidence>
<dbReference type="GO" id="GO:0005948">
    <property type="term" value="C:acetolactate synthase complex"/>
    <property type="evidence" value="ECO:0007669"/>
    <property type="project" value="TreeGrafter"/>
</dbReference>
<dbReference type="EMBL" id="WEID01000122">
    <property type="protein sequence ID" value="KAB8125891.1"/>
    <property type="molecule type" value="Genomic_DNA"/>
</dbReference>
<dbReference type="CDD" id="cd07035">
    <property type="entry name" value="TPP_PYR_POX_like"/>
    <property type="match status" value="1"/>
</dbReference>
<feature type="domain" description="Thiamine pyrophosphate enzyme TPP-binding" evidence="14">
    <location>
        <begin position="378"/>
        <end position="525"/>
    </location>
</feature>
<evidence type="ECO:0000256" key="3">
    <source>
        <dbReference type="ARBA" id="ARBA00007812"/>
    </source>
</evidence>
<dbReference type="GO" id="GO:0009099">
    <property type="term" value="P:L-valine biosynthetic process"/>
    <property type="evidence" value="ECO:0007669"/>
    <property type="project" value="UniProtKB-UniPathway"/>
</dbReference>
<dbReference type="GO" id="GO:0030976">
    <property type="term" value="F:thiamine pyrophosphate binding"/>
    <property type="evidence" value="ECO:0007669"/>
    <property type="project" value="UniProtKB-UniRule"/>
</dbReference>
<accession>A0A7C8GQ42</accession>
<dbReference type="GO" id="GO:0000287">
    <property type="term" value="F:magnesium ion binding"/>
    <property type="evidence" value="ECO:0007669"/>
    <property type="project" value="UniProtKB-UniRule"/>
</dbReference>
<dbReference type="Pfam" id="PF00205">
    <property type="entry name" value="TPP_enzyme_M"/>
    <property type="match status" value="1"/>
</dbReference>
<keyword evidence="6 12" id="KW-0808">Transferase</keyword>
<dbReference type="InterPro" id="IPR039368">
    <property type="entry name" value="AHAS_TPP"/>
</dbReference>
<feature type="domain" description="Thiamine pyrophosphate enzyme N-terminal TPP-binding" evidence="15">
    <location>
        <begin position="13"/>
        <end position="107"/>
    </location>
</feature>
<comment type="cofactor">
    <cofactor evidence="12">
        <name>thiamine diphosphate</name>
        <dbReference type="ChEBI" id="CHEBI:58937"/>
    </cofactor>
    <text evidence="12">Binds 1 thiamine pyrophosphate per subunit.</text>
</comment>
<dbReference type="Pfam" id="PF02776">
    <property type="entry name" value="TPP_enzyme_N"/>
    <property type="match status" value="1"/>
</dbReference>
<gene>
    <name evidence="16" type="primary">ilvB</name>
    <name evidence="16" type="ORF">F9U64_21350</name>
</gene>
<comment type="catalytic activity">
    <reaction evidence="11 12">
        <text>2 pyruvate + H(+) = (2S)-2-acetolactate + CO2</text>
        <dbReference type="Rhea" id="RHEA:25249"/>
        <dbReference type="ChEBI" id="CHEBI:15361"/>
        <dbReference type="ChEBI" id="CHEBI:15378"/>
        <dbReference type="ChEBI" id="CHEBI:16526"/>
        <dbReference type="ChEBI" id="CHEBI:58476"/>
        <dbReference type="EC" id="2.2.1.6"/>
    </reaction>
</comment>
<keyword evidence="10 12" id="KW-0100">Branched-chain amino acid biosynthesis</keyword>
<evidence type="ECO:0000313" key="16">
    <source>
        <dbReference type="EMBL" id="KAB8125891.1"/>
    </source>
</evidence>
<keyword evidence="9 12" id="KW-0786">Thiamine pyrophosphate</keyword>
<keyword evidence="17" id="KW-1185">Reference proteome</keyword>
<keyword evidence="8 12" id="KW-0460">Magnesium</keyword>
<evidence type="ECO:0000256" key="12">
    <source>
        <dbReference type="RuleBase" id="RU003591"/>
    </source>
</evidence>
<evidence type="ECO:0000256" key="7">
    <source>
        <dbReference type="ARBA" id="ARBA00022723"/>
    </source>
</evidence>
<evidence type="ECO:0000259" key="13">
    <source>
        <dbReference type="Pfam" id="PF00205"/>
    </source>
</evidence>
<sequence length="554" mass="61638">MHQTQKTMLFPSAKLLVKALEDEKTDTLFGSVFQLPFLQPKQAKLIQLTHEQSIIHAADGYARATGKPGIAFITTEYGLTNAVTGIATAQIDSIPLVIFIQKSRKYAAQMDIESITKPVSKYQYTINRPADIPTIVARAVNTSLANRPGVVIVDFDESVLNCESELSEPFSILSATQNNVEKIPEKQILKIFHVMEKAERPVLIIGGGVIASGASNELLDFIKKTKIPFTFTLMGLGAIDSDHPSNLGMLGMHGTFAANRAVHRADLLICLGVRFSDRITGRTNGFSPNLRKIQVEIDPAEVNKNISVDFPIICDIKEFLIHINPLLEDYKSLQWCEEVNNWRKNSPQFSNSASMLKPDHIIRQLHKHAPEDVIIATDVGQHQMWTALHYPFHLPRHFLTSGGFGTMGFGLPAAIGGAVSQPDQPVICVTGDGSIQMNIQELFHVAKYNLNIKIAILRNGYLGMVRQWQQLFFKNKYSQVKITSPDFIRFAQSIGMSAYKATTNKEAEYIIQKAFEIQGPVLLDFIIEEEVNVFPIVPPGGNNTDAIQHEKDDF</sequence>
<dbReference type="InterPro" id="IPR029061">
    <property type="entry name" value="THDP-binding"/>
</dbReference>
<dbReference type="UniPathway" id="UPA00049">
    <property type="reaction ID" value="UER00059"/>
</dbReference>
<comment type="pathway">
    <text evidence="2 12">Amino-acid biosynthesis; L-valine biosynthesis; L-valine from pyruvate: step 1/4.</text>
</comment>
<dbReference type="Gene3D" id="3.40.50.1220">
    <property type="entry name" value="TPP-binding domain"/>
    <property type="match status" value="1"/>
</dbReference>
<comment type="similarity">
    <text evidence="3 12">Belongs to the TPP enzyme family.</text>
</comment>
<evidence type="ECO:0000256" key="6">
    <source>
        <dbReference type="ARBA" id="ARBA00022679"/>
    </source>
</evidence>
<evidence type="ECO:0000256" key="8">
    <source>
        <dbReference type="ARBA" id="ARBA00022842"/>
    </source>
</evidence>